<dbReference type="GO" id="GO:0016539">
    <property type="term" value="P:intein-mediated protein splicing"/>
    <property type="evidence" value="ECO:0007669"/>
    <property type="project" value="InterPro"/>
</dbReference>
<dbReference type="Pfam" id="PF02540">
    <property type="entry name" value="NAD_synthase"/>
    <property type="match status" value="2"/>
</dbReference>
<comment type="catalytic activity">
    <reaction evidence="9">
        <text>deamido-NAD(+) + NH4(+) + ATP = AMP + diphosphate + NAD(+) + H(+)</text>
        <dbReference type="Rhea" id="RHEA:21188"/>
        <dbReference type="ChEBI" id="CHEBI:15378"/>
        <dbReference type="ChEBI" id="CHEBI:28938"/>
        <dbReference type="ChEBI" id="CHEBI:30616"/>
        <dbReference type="ChEBI" id="CHEBI:33019"/>
        <dbReference type="ChEBI" id="CHEBI:57540"/>
        <dbReference type="ChEBI" id="CHEBI:58437"/>
        <dbReference type="ChEBI" id="CHEBI:456215"/>
        <dbReference type="EC" id="6.3.1.5"/>
    </reaction>
</comment>
<dbReference type="eggNOG" id="arCOG00069">
    <property type="taxonomic scope" value="Archaea"/>
</dbReference>
<dbReference type="NCBIfam" id="TIGR00552">
    <property type="entry name" value="nadE"/>
    <property type="match status" value="2"/>
</dbReference>
<evidence type="ECO:0000256" key="4">
    <source>
        <dbReference type="ARBA" id="ARBA00022813"/>
    </source>
</evidence>
<dbReference type="PaxDb" id="572546-Arcpr_1468"/>
<comment type="similarity">
    <text evidence="8">Belongs to the NAD synthetase family.</text>
</comment>
<dbReference type="GO" id="GO:0004519">
    <property type="term" value="F:endonuclease activity"/>
    <property type="evidence" value="ECO:0007669"/>
    <property type="project" value="InterPro"/>
</dbReference>
<gene>
    <name evidence="11" type="ordered locus">Arcpr_1468</name>
</gene>
<dbReference type="KEGG" id="apo:Arcpr_1468"/>
<evidence type="ECO:0000256" key="7">
    <source>
        <dbReference type="ARBA" id="ARBA00023027"/>
    </source>
</evidence>
<dbReference type="UniPathway" id="UPA00253">
    <property type="reaction ID" value="UER00333"/>
</dbReference>
<dbReference type="GeneID" id="71811030"/>
<evidence type="ECO:0000256" key="5">
    <source>
        <dbReference type="ARBA" id="ARBA00022840"/>
    </source>
</evidence>
<dbReference type="PRINTS" id="PR00379">
    <property type="entry name" value="INTEIN"/>
</dbReference>
<dbReference type="InterPro" id="IPR027434">
    <property type="entry name" value="Homing_endonucl"/>
</dbReference>
<dbReference type="STRING" id="572546.Arcpr_1468"/>
<keyword evidence="5 8" id="KW-0067">ATP-binding</keyword>
<dbReference type="eggNOG" id="arCOG03145">
    <property type="taxonomic scope" value="Archaea"/>
</dbReference>
<keyword evidence="2 8" id="KW-0436">Ligase</keyword>
<evidence type="ECO:0000256" key="9">
    <source>
        <dbReference type="RuleBase" id="RU003812"/>
    </source>
</evidence>
<organism evidence="11 12">
    <name type="scientific">Archaeoglobus profundus (strain DSM 5631 / JCM 9629 / NBRC 100127 / Av18)</name>
    <dbReference type="NCBI Taxonomy" id="572546"/>
    <lineage>
        <taxon>Archaea</taxon>
        <taxon>Methanobacteriati</taxon>
        <taxon>Methanobacteriota</taxon>
        <taxon>Archaeoglobi</taxon>
        <taxon>Archaeoglobales</taxon>
        <taxon>Archaeoglobaceae</taxon>
        <taxon>Archaeoglobus</taxon>
    </lineage>
</organism>
<evidence type="ECO:0000256" key="2">
    <source>
        <dbReference type="ARBA" id="ARBA00022598"/>
    </source>
</evidence>
<proteinExistence type="inferred from homology"/>
<dbReference type="RefSeq" id="WP_012940851.1">
    <property type="nucleotide sequence ID" value="NC_013741.1"/>
</dbReference>
<evidence type="ECO:0000313" key="12">
    <source>
        <dbReference type="Proteomes" id="UP000001901"/>
    </source>
</evidence>
<dbReference type="InterPro" id="IPR006141">
    <property type="entry name" value="Intein_N"/>
</dbReference>
<dbReference type="SUPFAM" id="SSF52402">
    <property type="entry name" value="Adenine nucleotide alpha hydrolases-like"/>
    <property type="match status" value="2"/>
</dbReference>
<keyword evidence="12" id="KW-1185">Reference proteome</keyword>
<dbReference type="GO" id="GO:0005737">
    <property type="term" value="C:cytoplasm"/>
    <property type="evidence" value="ECO:0007669"/>
    <property type="project" value="InterPro"/>
</dbReference>
<dbReference type="InterPro" id="IPR006142">
    <property type="entry name" value="INTEIN"/>
</dbReference>
<keyword evidence="6" id="KW-0651">Protein splicing</keyword>
<dbReference type="PANTHER" id="PTHR23090:SF9">
    <property type="entry name" value="GLUTAMINE-DEPENDENT NAD(+) SYNTHETASE"/>
    <property type="match status" value="1"/>
</dbReference>
<dbReference type="PANTHER" id="PTHR23090">
    <property type="entry name" value="NH 3 /GLUTAMINE-DEPENDENT NAD + SYNTHETASE"/>
    <property type="match status" value="1"/>
</dbReference>
<dbReference type="EC" id="6.3.1.5" evidence="9"/>
<dbReference type="Gene3D" id="3.10.28.10">
    <property type="entry name" value="Homing endonucleases"/>
    <property type="match status" value="1"/>
</dbReference>
<dbReference type="GO" id="GO:0005524">
    <property type="term" value="F:ATP binding"/>
    <property type="evidence" value="ECO:0007669"/>
    <property type="project" value="UniProtKB-KW"/>
</dbReference>
<evidence type="ECO:0000313" key="11">
    <source>
        <dbReference type="EMBL" id="ADB58515.1"/>
    </source>
</evidence>
<dbReference type="HOGENOM" id="CLU_430620_0_0_2"/>
<dbReference type="PROSITE" id="PS50819">
    <property type="entry name" value="INTEIN_ENDONUCLEASE"/>
    <property type="match status" value="1"/>
</dbReference>
<comment type="pathway">
    <text evidence="1">Cofactor biosynthesis; NAD(+) biosynthesis.</text>
</comment>
<dbReference type="Gene3D" id="2.170.16.10">
    <property type="entry name" value="Hedgehog/Intein (Hint) domain"/>
    <property type="match status" value="1"/>
</dbReference>
<dbReference type="InterPro" id="IPR004042">
    <property type="entry name" value="Intein_endonuc_central"/>
</dbReference>
<dbReference type="Proteomes" id="UP000001901">
    <property type="component" value="Chromosome"/>
</dbReference>
<dbReference type="GO" id="GO:0008795">
    <property type="term" value="F:NAD+ synthase activity"/>
    <property type="evidence" value="ECO:0007669"/>
    <property type="project" value="UniProtKB-EC"/>
</dbReference>
<evidence type="ECO:0000256" key="1">
    <source>
        <dbReference type="ARBA" id="ARBA00004790"/>
    </source>
</evidence>
<evidence type="ECO:0000256" key="8">
    <source>
        <dbReference type="RuleBase" id="RU003811"/>
    </source>
</evidence>
<keyword evidence="4" id="KW-0068">Autocatalytic cleavage</keyword>
<keyword evidence="3 8" id="KW-0547">Nucleotide-binding</keyword>
<dbReference type="PROSITE" id="PS50817">
    <property type="entry name" value="INTEIN_N_TER"/>
    <property type="match status" value="1"/>
</dbReference>
<dbReference type="Gene3D" id="3.40.50.620">
    <property type="entry name" value="HUPs"/>
    <property type="match status" value="2"/>
</dbReference>
<dbReference type="CDD" id="cd00553">
    <property type="entry name" value="NAD_synthase"/>
    <property type="match status" value="2"/>
</dbReference>
<evidence type="ECO:0000256" key="3">
    <source>
        <dbReference type="ARBA" id="ARBA00022741"/>
    </source>
</evidence>
<name>D2REH1_ARCPA</name>
<feature type="domain" description="DOD-type homing endonuclease" evidence="10">
    <location>
        <begin position="282"/>
        <end position="444"/>
    </location>
</feature>
<reference evidence="11 12" key="1">
    <citation type="journal article" date="2010" name="Stand. Genomic Sci.">
        <title>Complete genome sequence of Archaeoglobus profundus type strain (AV18).</title>
        <authorList>
            <person name="von Jan M."/>
            <person name="Lapidus A."/>
            <person name="Del Rio T.G."/>
            <person name="Copeland A."/>
            <person name="Tice H."/>
            <person name="Cheng J.F."/>
            <person name="Lucas S."/>
            <person name="Chen F."/>
            <person name="Nolan M."/>
            <person name="Goodwin L."/>
            <person name="Han C."/>
            <person name="Pitluck S."/>
            <person name="Liolios K."/>
            <person name="Ivanova N."/>
            <person name="Mavromatis K."/>
            <person name="Ovchinnikova G."/>
            <person name="Chertkov O."/>
            <person name="Pati A."/>
            <person name="Chen A."/>
            <person name="Palaniappan K."/>
            <person name="Land M."/>
            <person name="Hauser L."/>
            <person name="Chang Y.J."/>
            <person name="Jeffries C.D."/>
            <person name="Saunders E."/>
            <person name="Brettin T."/>
            <person name="Detter J.C."/>
            <person name="Chain P."/>
            <person name="Eichinger K."/>
            <person name="Huber H."/>
            <person name="Spring S."/>
            <person name="Rohde M."/>
            <person name="Goker M."/>
            <person name="Wirth R."/>
            <person name="Woyke T."/>
            <person name="Bristow J."/>
            <person name="Eisen J.A."/>
            <person name="Markowitz V."/>
            <person name="Hugenholtz P."/>
            <person name="Kyrpides N.C."/>
            <person name="Klenk H.P."/>
        </authorList>
    </citation>
    <scope>NUCLEOTIDE SEQUENCE [LARGE SCALE GENOMIC DNA]</scope>
    <source>
        <strain evidence="12">DSM 5631 / JCM 9629 / NBRC 100127 / Av18</strain>
    </source>
</reference>
<dbReference type="GO" id="GO:0004359">
    <property type="term" value="F:glutaminase activity"/>
    <property type="evidence" value="ECO:0007669"/>
    <property type="project" value="InterPro"/>
</dbReference>
<evidence type="ECO:0000256" key="6">
    <source>
        <dbReference type="ARBA" id="ARBA00023000"/>
    </source>
</evidence>
<dbReference type="CDD" id="cd00081">
    <property type="entry name" value="Hint"/>
    <property type="match status" value="1"/>
</dbReference>
<dbReference type="GO" id="GO:0009435">
    <property type="term" value="P:NAD+ biosynthetic process"/>
    <property type="evidence" value="ECO:0007669"/>
    <property type="project" value="UniProtKB-UniPathway"/>
</dbReference>
<protein>
    <recommendedName>
        <fullName evidence="9">NH(3)-dependent NAD(+) synthetase</fullName>
        <ecNumber evidence="9">6.3.1.5</ecNumber>
    </recommendedName>
</protein>
<dbReference type="InterPro" id="IPR003694">
    <property type="entry name" value="NAD_synthase"/>
</dbReference>
<dbReference type="InterPro" id="IPR003587">
    <property type="entry name" value="Hint_dom_N"/>
</dbReference>
<dbReference type="GO" id="GO:0003952">
    <property type="term" value="F:NAD+ synthase (glutamine-hydrolyzing) activity"/>
    <property type="evidence" value="ECO:0007669"/>
    <property type="project" value="InterPro"/>
</dbReference>
<dbReference type="EMBL" id="CP001857">
    <property type="protein sequence ID" value="ADB58515.1"/>
    <property type="molecule type" value="Genomic_DNA"/>
</dbReference>
<keyword evidence="7 8" id="KW-0520">NAD</keyword>
<dbReference type="InterPro" id="IPR014729">
    <property type="entry name" value="Rossmann-like_a/b/a_fold"/>
</dbReference>
<dbReference type="AlphaFoldDB" id="D2REH1"/>
<dbReference type="SUPFAM" id="SSF55608">
    <property type="entry name" value="Homing endonucleases"/>
    <property type="match status" value="1"/>
</dbReference>
<sequence>MWEKVVDRIVNFIRDYVESSNARGVVVGISGGVDSATTAFLCVRALGSDRVLGLIMPERGVTREEDIEDALEVCRILGIKYKYIEINPMVDAFLNNLEDGTDMAKANVRPRIRMIINYFYANSLNYLVAGTGNKSELMVGYFCYDEKTRVLTTEGLKTYKELKPGDIVFSLNPNTGKIEEVPVKDVYTFNYDGEMISIKGKRTDLLVTPNHRMLIVNRSGKLVFTQAVEFLNKRHSIPIPTPWDGYTDSDYIELSKFIDQSCLYHNANVLPERMPTEAFFYLMGLYIGDGTCTTYEVEAMRKTTLSHSEFLKFRDECGKFISPDKYRCERPVKYKAYSVYFSIPKGDKARESLINTLETLNIRYKAYKYFVRINSKALYEIFKQCGTNAKNKRIPRWVLKYPADKLFWLYKGLMDSDGWYNRNYQTISRQLALDIVELCAKLGMHATISVRGPRIAEYNGKIIRSQESYLITVANRIKTTSIYPERVSKVYYRGIVWCPDVPPYHNLLVERNGKFTFCGNTKYGDGGVDFLPIGDLYKTEVWELAKFLGVPDRIVKKTPSAGLWIGQTDEEEMGITYVKLDTVLKALERGYKPEEIPEKFDVSKDEVRKVLEMVERSKHKREMPPIVKVRDLILK</sequence>
<evidence type="ECO:0000259" key="10">
    <source>
        <dbReference type="PROSITE" id="PS50819"/>
    </source>
</evidence>
<dbReference type="SMART" id="SM00306">
    <property type="entry name" value="HintN"/>
    <property type="match status" value="1"/>
</dbReference>
<dbReference type="SUPFAM" id="SSF51294">
    <property type="entry name" value="Hedgehog/intein (Hint) domain"/>
    <property type="match status" value="1"/>
</dbReference>
<dbReference type="InterPro" id="IPR036844">
    <property type="entry name" value="Hint_dom_sf"/>
</dbReference>
<dbReference type="InterPro" id="IPR022310">
    <property type="entry name" value="NAD/GMP_synthase"/>
</dbReference>
<accession>D2REH1</accession>